<dbReference type="Pfam" id="PF00534">
    <property type="entry name" value="Glycos_transf_1"/>
    <property type="match status" value="1"/>
</dbReference>
<evidence type="ECO:0000256" key="2">
    <source>
        <dbReference type="ARBA" id="ARBA00022679"/>
    </source>
</evidence>
<comment type="caution">
    <text evidence="5">The sequence shown here is derived from an EMBL/GenBank/DDBJ whole genome shotgun (WGS) entry which is preliminary data.</text>
</comment>
<feature type="domain" description="Glycosyltransferase subfamily 4-like N-terminal" evidence="4">
    <location>
        <begin position="14"/>
        <end position="163"/>
    </location>
</feature>
<keyword evidence="2 5" id="KW-0808">Transferase</keyword>
<dbReference type="InterPro" id="IPR050194">
    <property type="entry name" value="Glycosyltransferase_grp1"/>
</dbReference>
<evidence type="ECO:0000256" key="1">
    <source>
        <dbReference type="ARBA" id="ARBA00022676"/>
    </source>
</evidence>
<dbReference type="AlphaFoldDB" id="A0A919Q1V2"/>
<dbReference type="GO" id="GO:0016758">
    <property type="term" value="F:hexosyltransferase activity"/>
    <property type="evidence" value="ECO:0007669"/>
    <property type="project" value="TreeGrafter"/>
</dbReference>
<evidence type="ECO:0000313" key="5">
    <source>
        <dbReference type="EMBL" id="GIG52340.1"/>
    </source>
</evidence>
<sequence length="364" mass="38265">MGARIALVLASSTGGVGRHVGMLVDGLVAHGADVSVHGPAATDTQFGFSGRGAQFVPVEIPASPQPGDVLAVRALRRSLKDVTVIHAHGLRAGFVAGLARPTGTPLVVTWHNLVLAQGLRAKLYHPLERRVARAADVTLGVSTDLVERARELGGRDVRLALVPAPVLPAATRSRDEMREELGVEPGQPLLLAVGRLHPQKGFETLVAAKWSSDEQRPQPFVAIAGSGPSYMTLAQRISAEHAPVHLLGYRDDIPDLLAAADLVVVTSVWEGQPLFVQETLAAGVPLLATAVGGIPEVVGDGARLVEPHDVEGFTAAAEALLADPAALRELGRRGLARAATWPTERDTLEQVEAVYAQVRSRGGP</sequence>
<dbReference type="GO" id="GO:1901137">
    <property type="term" value="P:carbohydrate derivative biosynthetic process"/>
    <property type="evidence" value="ECO:0007669"/>
    <property type="project" value="UniProtKB-ARBA"/>
</dbReference>
<dbReference type="InterPro" id="IPR028098">
    <property type="entry name" value="Glyco_trans_4-like_N"/>
</dbReference>
<accession>A0A919Q1V2</accession>
<name>A0A919Q1V2_9ACTN</name>
<keyword evidence="6" id="KW-1185">Reference proteome</keyword>
<dbReference type="SUPFAM" id="SSF53756">
    <property type="entry name" value="UDP-Glycosyltransferase/glycogen phosphorylase"/>
    <property type="match status" value="1"/>
</dbReference>
<gene>
    <name evidence="5" type="ORF">Dsi01nite_103810</name>
</gene>
<feature type="domain" description="Glycosyl transferase family 1" evidence="3">
    <location>
        <begin position="174"/>
        <end position="334"/>
    </location>
</feature>
<dbReference type="PANTHER" id="PTHR45947:SF3">
    <property type="entry name" value="SULFOQUINOVOSYL TRANSFERASE SQD2"/>
    <property type="match status" value="1"/>
</dbReference>
<reference evidence="5" key="1">
    <citation type="submission" date="2021-01" db="EMBL/GenBank/DDBJ databases">
        <title>Whole genome shotgun sequence of Dactylosporangium siamense NBRC 106093.</title>
        <authorList>
            <person name="Komaki H."/>
            <person name="Tamura T."/>
        </authorList>
    </citation>
    <scope>NUCLEOTIDE SEQUENCE</scope>
    <source>
        <strain evidence="5">NBRC 106093</strain>
    </source>
</reference>
<keyword evidence="1" id="KW-0328">Glycosyltransferase</keyword>
<evidence type="ECO:0000259" key="3">
    <source>
        <dbReference type="Pfam" id="PF00534"/>
    </source>
</evidence>
<dbReference type="Gene3D" id="3.40.50.2000">
    <property type="entry name" value="Glycogen Phosphorylase B"/>
    <property type="match status" value="2"/>
</dbReference>
<dbReference type="Proteomes" id="UP000660611">
    <property type="component" value="Unassembled WGS sequence"/>
</dbReference>
<proteinExistence type="predicted"/>
<dbReference type="PANTHER" id="PTHR45947">
    <property type="entry name" value="SULFOQUINOVOSYL TRANSFERASE SQD2"/>
    <property type="match status" value="1"/>
</dbReference>
<evidence type="ECO:0000313" key="6">
    <source>
        <dbReference type="Proteomes" id="UP000660611"/>
    </source>
</evidence>
<dbReference type="InterPro" id="IPR001296">
    <property type="entry name" value="Glyco_trans_1"/>
</dbReference>
<dbReference type="CDD" id="cd03801">
    <property type="entry name" value="GT4_PimA-like"/>
    <property type="match status" value="1"/>
</dbReference>
<dbReference type="EMBL" id="BONQ01000177">
    <property type="protein sequence ID" value="GIG52340.1"/>
    <property type="molecule type" value="Genomic_DNA"/>
</dbReference>
<dbReference type="Pfam" id="PF13579">
    <property type="entry name" value="Glyco_trans_4_4"/>
    <property type="match status" value="1"/>
</dbReference>
<evidence type="ECO:0000259" key="4">
    <source>
        <dbReference type="Pfam" id="PF13579"/>
    </source>
</evidence>
<protein>
    <submittedName>
        <fullName evidence="5">Glycosyl transferase</fullName>
    </submittedName>
</protein>
<dbReference type="RefSeq" id="WP_239137064.1">
    <property type="nucleotide sequence ID" value="NZ_BAAAVW010000026.1"/>
</dbReference>
<organism evidence="5 6">
    <name type="scientific">Dactylosporangium siamense</name>
    <dbReference type="NCBI Taxonomy" id="685454"/>
    <lineage>
        <taxon>Bacteria</taxon>
        <taxon>Bacillati</taxon>
        <taxon>Actinomycetota</taxon>
        <taxon>Actinomycetes</taxon>
        <taxon>Micromonosporales</taxon>
        <taxon>Micromonosporaceae</taxon>
        <taxon>Dactylosporangium</taxon>
    </lineage>
</organism>